<dbReference type="PRINTS" id="PR00114">
    <property type="entry name" value="STPHPHTASE"/>
</dbReference>
<dbReference type="PANTHER" id="PTHR11668">
    <property type="entry name" value="SERINE/THREONINE PROTEIN PHOSPHATASE"/>
    <property type="match status" value="1"/>
</dbReference>
<dbReference type="PANTHER" id="PTHR11668:SF496">
    <property type="entry name" value="SERINE_THREONINE-PROTEIN PHOSPHATASE"/>
    <property type="match status" value="1"/>
</dbReference>
<dbReference type="SMART" id="SM00054">
    <property type="entry name" value="EFh"/>
    <property type="match status" value="2"/>
</dbReference>
<keyword evidence="6" id="KW-1185">Reference proteome</keyword>
<dbReference type="KEGG" id="dpte:113795966"/>
<dbReference type="Gene3D" id="3.60.21.10">
    <property type="match status" value="1"/>
</dbReference>
<comment type="similarity">
    <text evidence="1 3">Belongs to the PPP phosphatase family.</text>
</comment>
<organism evidence="6 7">
    <name type="scientific">Dermatophagoides pteronyssinus</name>
    <name type="common">European house dust mite</name>
    <dbReference type="NCBI Taxonomy" id="6956"/>
    <lineage>
        <taxon>Eukaryota</taxon>
        <taxon>Metazoa</taxon>
        <taxon>Ecdysozoa</taxon>
        <taxon>Arthropoda</taxon>
        <taxon>Chelicerata</taxon>
        <taxon>Arachnida</taxon>
        <taxon>Acari</taxon>
        <taxon>Acariformes</taxon>
        <taxon>Sarcoptiformes</taxon>
        <taxon>Astigmata</taxon>
        <taxon>Psoroptidia</taxon>
        <taxon>Analgoidea</taxon>
        <taxon>Pyroglyphidae</taxon>
        <taxon>Dermatophagoidinae</taxon>
        <taxon>Dermatophagoides</taxon>
    </lineage>
</organism>
<dbReference type="InterPro" id="IPR018247">
    <property type="entry name" value="EF_Hand_1_Ca_BS"/>
</dbReference>
<comment type="catalytic activity">
    <reaction evidence="3">
        <text>O-phospho-L-threonyl-[protein] + H2O = L-threonyl-[protein] + phosphate</text>
        <dbReference type="Rhea" id="RHEA:47004"/>
        <dbReference type="Rhea" id="RHEA-COMP:11060"/>
        <dbReference type="Rhea" id="RHEA-COMP:11605"/>
        <dbReference type="ChEBI" id="CHEBI:15377"/>
        <dbReference type="ChEBI" id="CHEBI:30013"/>
        <dbReference type="ChEBI" id="CHEBI:43474"/>
        <dbReference type="ChEBI" id="CHEBI:61977"/>
        <dbReference type="EC" id="3.1.3.16"/>
    </reaction>
</comment>
<feature type="compositionally biased region" description="Basic and acidic residues" evidence="4">
    <location>
        <begin position="35"/>
        <end position="46"/>
    </location>
</feature>
<evidence type="ECO:0000259" key="5">
    <source>
        <dbReference type="PROSITE" id="PS50222"/>
    </source>
</evidence>
<dbReference type="OrthoDB" id="6495482at2759"/>
<dbReference type="SUPFAM" id="SSF47473">
    <property type="entry name" value="EF-hand"/>
    <property type="match status" value="1"/>
</dbReference>
<dbReference type="Pfam" id="PF00149">
    <property type="entry name" value="Metallophos"/>
    <property type="match status" value="1"/>
</dbReference>
<dbReference type="GO" id="GO:0005634">
    <property type="term" value="C:nucleus"/>
    <property type="evidence" value="ECO:0007669"/>
    <property type="project" value="TreeGrafter"/>
</dbReference>
<evidence type="ECO:0000313" key="7">
    <source>
        <dbReference type="RefSeq" id="XP_027202009.1"/>
    </source>
</evidence>
<dbReference type="InterPro" id="IPR029052">
    <property type="entry name" value="Metallo-depent_PP-like"/>
</dbReference>
<keyword evidence="2" id="KW-0106">Calcium</keyword>
<dbReference type="SMART" id="SM00156">
    <property type="entry name" value="PP2Ac"/>
    <property type="match status" value="1"/>
</dbReference>
<dbReference type="RefSeq" id="XP_027202009.1">
    <property type="nucleotide sequence ID" value="XM_027346208.1"/>
</dbReference>
<dbReference type="GO" id="GO:0005509">
    <property type="term" value="F:calcium ion binding"/>
    <property type="evidence" value="ECO:0007669"/>
    <property type="project" value="InterPro"/>
</dbReference>
<dbReference type="GO" id="GO:0005737">
    <property type="term" value="C:cytoplasm"/>
    <property type="evidence" value="ECO:0007669"/>
    <property type="project" value="TreeGrafter"/>
</dbReference>
<dbReference type="InterPro" id="IPR002048">
    <property type="entry name" value="EF_hand_dom"/>
</dbReference>
<dbReference type="PROSITE" id="PS00018">
    <property type="entry name" value="EF_HAND_1"/>
    <property type="match status" value="1"/>
</dbReference>
<evidence type="ECO:0000256" key="4">
    <source>
        <dbReference type="SAM" id="MobiDB-lite"/>
    </source>
</evidence>
<sequence>MSNDKKINSDDSSLIYKTSTSSSPSSSSSSPLQQKQKEDPLSDKLTEYPSTTSLGFGVEDSITVVVSIEDADIKSKQISPIAASFPFDQKISNNVDIYDCCLIAIECSKHKRLALQKMPNQCYYLPITRFNIVTDSFEKIFNEFCESNTMSLPKGKFSSPELIDEWRIRQPKTEQFFTRFIFKTIIETDEKEKCCIDSDTVRWLNESDLKNLQDPMSKNILVWGIEPFNILHNSQQQKQQPCNILKELQFEDILLFDDKNINDLIDSVIDWTELERKSIYNEYLVHCYPSQTMSFPAFISFSFKLSILNHFTPNELRMMYRSFDRNNNFAIDFQQLIIGIILMLDDNDLNHRSPYWNEKRFQSLFNYYDLDNDNQLNNEELYNLFKDYYEKLDSFLYDRSLIPAWMNEEKSRKDYINNMMQKYSTNNIVTITQLEKIMNVLSKSYTKLPHMWQLLYRMPFNVLTYASVTFCYRQTFQSTFPYYTDLNINNYYIGNNNNIRCENCSKNRFALSNQVICLSLDGEICDIIRLEPFSERSTLEFIVDIPDDDIYLLTIDVLVRLQRLSLFLFGTEIFRTSSSNNSNNNHEELLRNWFFPTQMEMMETIRIIAQTVMEIFAKEERCLKIKSPCYVFGDLHGNFKDLIAYSQYFWKCSPFLNTGRYLFLGDYVDRGNHSIEVIIFLFCFKILAPNNFFMLRGNHEIRDVQRRFTFFSDCQKRLNVEIWDLINDCFDCMPLSAVIDDCIFGVHGGIPVSVTTIQQLNDIPITLSNPFQQNSAAWEMMWNDPINYEELLLLPENQRKFINNNEKGFCRNFKRGTGYLFSENAVKNFLRKNAIDFIIRAHEVFTDGFNFNSQGKVITIFSSSGYSIPSNKASILLISNNKIRIIRT</sequence>
<gene>
    <name evidence="7" type="primary">LOC113795966</name>
</gene>
<keyword evidence="3" id="KW-0378">Hydrolase</keyword>
<dbReference type="Gene3D" id="1.10.238.10">
    <property type="entry name" value="EF-hand"/>
    <property type="match status" value="1"/>
</dbReference>
<proteinExistence type="inferred from homology"/>
<evidence type="ECO:0000256" key="3">
    <source>
        <dbReference type="RuleBase" id="RU004273"/>
    </source>
</evidence>
<dbReference type="Proteomes" id="UP000515146">
    <property type="component" value="Unplaced"/>
</dbReference>
<dbReference type="SUPFAM" id="SSF56300">
    <property type="entry name" value="Metallo-dependent phosphatases"/>
    <property type="match status" value="1"/>
</dbReference>
<evidence type="ECO:0000313" key="6">
    <source>
        <dbReference type="Proteomes" id="UP000515146"/>
    </source>
</evidence>
<reference evidence="7" key="1">
    <citation type="submission" date="2025-08" db="UniProtKB">
        <authorList>
            <consortium name="RefSeq"/>
        </authorList>
    </citation>
    <scope>IDENTIFICATION</scope>
    <source>
        <strain evidence="7">Airmid</strain>
    </source>
</reference>
<dbReference type="InParanoid" id="A0A6P6YBM0"/>
<feature type="region of interest" description="Disordered" evidence="4">
    <location>
        <begin position="1"/>
        <end position="48"/>
    </location>
</feature>
<dbReference type="PROSITE" id="PS00125">
    <property type="entry name" value="SER_THR_PHOSPHATASE"/>
    <property type="match status" value="1"/>
</dbReference>
<dbReference type="CDD" id="cd00144">
    <property type="entry name" value="MPP_PPP_family"/>
    <property type="match status" value="1"/>
</dbReference>
<dbReference type="InterPro" id="IPR050341">
    <property type="entry name" value="PP1_catalytic_subunit"/>
</dbReference>
<evidence type="ECO:0000256" key="2">
    <source>
        <dbReference type="ARBA" id="ARBA00022837"/>
    </source>
</evidence>
<evidence type="ECO:0000256" key="1">
    <source>
        <dbReference type="ARBA" id="ARBA00008294"/>
    </source>
</evidence>
<dbReference type="EC" id="3.1.3.16" evidence="3"/>
<dbReference type="GO" id="GO:0004722">
    <property type="term" value="F:protein serine/threonine phosphatase activity"/>
    <property type="evidence" value="ECO:0007669"/>
    <property type="project" value="UniProtKB-EC"/>
</dbReference>
<accession>A0A6P6YBM0</accession>
<dbReference type="PROSITE" id="PS50222">
    <property type="entry name" value="EF_HAND_2"/>
    <property type="match status" value="1"/>
</dbReference>
<dbReference type="OMA" id="MEMMETI"/>
<dbReference type="InterPro" id="IPR004843">
    <property type="entry name" value="Calcineurin-like_PHP"/>
</dbReference>
<dbReference type="AlphaFoldDB" id="A0A6P6YBM0"/>
<protein>
    <recommendedName>
        <fullName evidence="3">Serine/threonine-protein phosphatase</fullName>
        <ecNumber evidence="3">3.1.3.16</ecNumber>
    </recommendedName>
</protein>
<dbReference type="InterPro" id="IPR011992">
    <property type="entry name" value="EF-hand-dom_pair"/>
</dbReference>
<feature type="domain" description="EF-hand" evidence="5">
    <location>
        <begin position="356"/>
        <end position="391"/>
    </location>
</feature>
<feature type="compositionally biased region" description="Low complexity" evidence="4">
    <location>
        <begin position="10"/>
        <end position="31"/>
    </location>
</feature>
<dbReference type="InterPro" id="IPR006186">
    <property type="entry name" value="Ser/Thr-sp_prot-phosphatase"/>
</dbReference>
<name>A0A6P6YBM0_DERPT</name>